<gene>
    <name evidence="1" type="ORF">BCV72DRAFT_262551</name>
</gene>
<dbReference type="EMBL" id="KV921917">
    <property type="protein sequence ID" value="ORE06762.1"/>
    <property type="molecule type" value="Genomic_DNA"/>
</dbReference>
<evidence type="ECO:0000313" key="1">
    <source>
        <dbReference type="EMBL" id="ORE06762.1"/>
    </source>
</evidence>
<dbReference type="Proteomes" id="UP000242414">
    <property type="component" value="Unassembled WGS sequence"/>
</dbReference>
<organism evidence="1">
    <name type="scientific">Rhizopus microsporus var. microsporus</name>
    <dbReference type="NCBI Taxonomy" id="86635"/>
    <lineage>
        <taxon>Eukaryota</taxon>
        <taxon>Fungi</taxon>
        <taxon>Fungi incertae sedis</taxon>
        <taxon>Mucoromycota</taxon>
        <taxon>Mucoromycotina</taxon>
        <taxon>Mucoromycetes</taxon>
        <taxon>Mucorales</taxon>
        <taxon>Mucorineae</taxon>
        <taxon>Rhizopodaceae</taxon>
        <taxon>Rhizopus</taxon>
    </lineage>
</organism>
<dbReference type="OrthoDB" id="2289025at2759"/>
<reference evidence="1" key="1">
    <citation type="journal article" date="2016" name="Proc. Natl. Acad. Sci. U.S.A.">
        <title>Lipid metabolic changes in an early divergent fungus govern the establishment of a mutualistic symbiosis with endobacteria.</title>
        <authorList>
            <person name="Lastovetsky O.A."/>
            <person name="Gaspar M.L."/>
            <person name="Mondo S.J."/>
            <person name="LaButti K.M."/>
            <person name="Sandor L."/>
            <person name="Grigoriev I.V."/>
            <person name="Henry S.A."/>
            <person name="Pawlowska T.E."/>
        </authorList>
    </citation>
    <scope>NUCLEOTIDE SEQUENCE [LARGE SCALE GENOMIC DNA]</scope>
    <source>
        <strain evidence="1">ATCC 52814</strain>
    </source>
</reference>
<protein>
    <submittedName>
        <fullName evidence="1">Uncharacterized protein</fullName>
    </submittedName>
</protein>
<name>A0A1X0R416_RHIZD</name>
<dbReference type="AlphaFoldDB" id="A0A1X0R416"/>
<dbReference type="VEuPathDB" id="FungiDB:BCV72DRAFT_262551"/>
<proteinExistence type="predicted"/>
<sequence length="163" mass="18281">MVKTAPASDDEKTVTLQPDASINIVHGCGEAKSQYQAFNHQLTGLDLVRIAHIAKTASDKYKAKAIFDFVVVGNHATFYVVHCAKGDMYTMYEDKHNQLAVKLADIPLFIAQSSKVAKIISSFEHVINCGTHSYNHLTDHMLLEAIHSRTPRKRKYISSHYNH</sequence>
<accession>A0A1X0R416</accession>